<dbReference type="CDD" id="cd06089">
    <property type="entry name" value="KOW_RPL26"/>
    <property type="match status" value="1"/>
</dbReference>
<dbReference type="Proteomes" id="UP000177925">
    <property type="component" value="Unassembled WGS sequence"/>
</dbReference>
<dbReference type="PANTHER" id="PTHR12903">
    <property type="entry name" value="MITOCHONDRIAL RIBOSOMAL PROTEIN L24"/>
    <property type="match status" value="1"/>
</dbReference>
<comment type="similarity">
    <text evidence="1 8 9">Belongs to the universal ribosomal protein uL24 family.</text>
</comment>
<gene>
    <name evidence="8" type="primary">rplX</name>
    <name evidence="11" type="ORF">A2150_08500</name>
</gene>
<dbReference type="Pfam" id="PF17136">
    <property type="entry name" value="ribosomal_L24"/>
    <property type="match status" value="1"/>
</dbReference>
<evidence type="ECO:0000313" key="11">
    <source>
        <dbReference type="EMBL" id="OGI43604.1"/>
    </source>
</evidence>
<evidence type="ECO:0000256" key="2">
    <source>
        <dbReference type="ARBA" id="ARBA00022730"/>
    </source>
</evidence>
<keyword evidence="2 8" id="KW-0699">rRNA-binding</keyword>
<dbReference type="GO" id="GO:0006412">
    <property type="term" value="P:translation"/>
    <property type="evidence" value="ECO:0007669"/>
    <property type="project" value="UniProtKB-UniRule"/>
</dbReference>
<reference evidence="11 12" key="1">
    <citation type="journal article" date="2016" name="Nat. Commun.">
        <title>Thousands of microbial genomes shed light on interconnected biogeochemical processes in an aquifer system.</title>
        <authorList>
            <person name="Anantharaman K."/>
            <person name="Brown C.T."/>
            <person name="Hug L.A."/>
            <person name="Sharon I."/>
            <person name="Castelle C.J."/>
            <person name="Probst A.J."/>
            <person name="Thomas B.C."/>
            <person name="Singh A."/>
            <person name="Wilkins M.J."/>
            <person name="Karaoz U."/>
            <person name="Brodie E.L."/>
            <person name="Williams K.H."/>
            <person name="Hubbard S.S."/>
            <person name="Banfield J.F."/>
        </authorList>
    </citation>
    <scope>NUCLEOTIDE SEQUENCE [LARGE SCALE GENOMIC DNA]</scope>
</reference>
<comment type="subunit">
    <text evidence="8">Part of the 50S ribosomal subunit.</text>
</comment>
<dbReference type="GO" id="GO:1990904">
    <property type="term" value="C:ribonucleoprotein complex"/>
    <property type="evidence" value="ECO:0007669"/>
    <property type="project" value="UniProtKB-KW"/>
</dbReference>
<keyword evidence="3 8" id="KW-0694">RNA-binding</keyword>
<evidence type="ECO:0000256" key="7">
    <source>
        <dbReference type="ARBA" id="ARBA00058688"/>
    </source>
</evidence>
<comment type="caution">
    <text evidence="11">The sequence shown here is derived from an EMBL/GenBank/DDBJ whole genome shotgun (WGS) entry which is preliminary data.</text>
</comment>
<dbReference type="AlphaFoldDB" id="A0A1F6TER5"/>
<dbReference type="Gene3D" id="2.30.30.30">
    <property type="match status" value="1"/>
</dbReference>
<evidence type="ECO:0000256" key="5">
    <source>
        <dbReference type="ARBA" id="ARBA00023274"/>
    </source>
</evidence>
<dbReference type="InterPro" id="IPR005825">
    <property type="entry name" value="Ribosomal_uL24_CS"/>
</dbReference>
<dbReference type="STRING" id="1817758.A2150_08500"/>
<dbReference type="EMBL" id="MFSS01000045">
    <property type="protein sequence ID" value="OGI43604.1"/>
    <property type="molecule type" value="Genomic_DNA"/>
</dbReference>
<dbReference type="InterPro" id="IPR057264">
    <property type="entry name" value="Ribosomal_uL24_C"/>
</dbReference>
<evidence type="ECO:0000256" key="3">
    <source>
        <dbReference type="ARBA" id="ARBA00022884"/>
    </source>
</evidence>
<name>A0A1F6TER5_9PROT</name>
<protein>
    <recommendedName>
        <fullName evidence="6 8">Large ribosomal subunit protein uL24</fullName>
    </recommendedName>
</protein>
<dbReference type="NCBIfam" id="TIGR01079">
    <property type="entry name" value="rplX_bact"/>
    <property type="match status" value="1"/>
</dbReference>
<dbReference type="InterPro" id="IPR008991">
    <property type="entry name" value="Translation_prot_SH3-like_sf"/>
</dbReference>
<evidence type="ECO:0000313" key="12">
    <source>
        <dbReference type="Proteomes" id="UP000177925"/>
    </source>
</evidence>
<dbReference type="InterPro" id="IPR014722">
    <property type="entry name" value="Rib_uL2_dom2"/>
</dbReference>
<dbReference type="Pfam" id="PF00467">
    <property type="entry name" value="KOW"/>
    <property type="match status" value="1"/>
</dbReference>
<dbReference type="InterPro" id="IPR005824">
    <property type="entry name" value="KOW"/>
</dbReference>
<evidence type="ECO:0000256" key="4">
    <source>
        <dbReference type="ARBA" id="ARBA00022980"/>
    </source>
</evidence>
<dbReference type="FunFam" id="2.30.30.30:FF:000004">
    <property type="entry name" value="50S ribosomal protein L24"/>
    <property type="match status" value="1"/>
</dbReference>
<evidence type="ECO:0000256" key="6">
    <source>
        <dbReference type="ARBA" id="ARBA00035206"/>
    </source>
</evidence>
<evidence type="ECO:0000259" key="10">
    <source>
        <dbReference type="SMART" id="SM00739"/>
    </source>
</evidence>
<dbReference type="SUPFAM" id="SSF50104">
    <property type="entry name" value="Translation proteins SH3-like domain"/>
    <property type="match status" value="1"/>
</dbReference>
<dbReference type="GO" id="GO:0005840">
    <property type="term" value="C:ribosome"/>
    <property type="evidence" value="ECO:0007669"/>
    <property type="project" value="UniProtKB-KW"/>
</dbReference>
<dbReference type="GO" id="GO:0019843">
    <property type="term" value="F:rRNA binding"/>
    <property type="evidence" value="ECO:0007669"/>
    <property type="project" value="UniProtKB-UniRule"/>
</dbReference>
<sequence>MRKIKKGDQVVVITGKDKGKRGNVLRVFADDRVLVENVNMVKRHTRPNPNRNITGGILDKEAPIHISNVALFNGVTGKGERVGLRQLEDGRKVRYFKRSGEVADV</sequence>
<dbReference type="PROSITE" id="PS01108">
    <property type="entry name" value="RIBOSOMAL_L24"/>
    <property type="match status" value="1"/>
</dbReference>
<keyword evidence="4 8" id="KW-0689">Ribosomal protein</keyword>
<feature type="domain" description="KOW" evidence="10">
    <location>
        <begin position="3"/>
        <end position="30"/>
    </location>
</feature>
<dbReference type="SMART" id="SM00739">
    <property type="entry name" value="KOW"/>
    <property type="match status" value="1"/>
</dbReference>
<evidence type="ECO:0000256" key="9">
    <source>
        <dbReference type="RuleBase" id="RU003477"/>
    </source>
</evidence>
<proteinExistence type="inferred from homology"/>
<dbReference type="InterPro" id="IPR003256">
    <property type="entry name" value="Ribosomal_uL24"/>
</dbReference>
<dbReference type="HAMAP" id="MF_01326_B">
    <property type="entry name" value="Ribosomal_uL24_B"/>
    <property type="match status" value="1"/>
</dbReference>
<accession>A0A1F6TER5</accession>
<evidence type="ECO:0000256" key="8">
    <source>
        <dbReference type="HAMAP-Rule" id="MF_01326"/>
    </source>
</evidence>
<comment type="function">
    <text evidence="8">One of two assembly initiator proteins, it binds directly to the 5'-end of the 23S rRNA, where it nucleates assembly of the 50S subunit.</text>
</comment>
<keyword evidence="5 8" id="KW-0687">Ribonucleoprotein</keyword>
<dbReference type="GO" id="GO:0003735">
    <property type="term" value="F:structural constituent of ribosome"/>
    <property type="evidence" value="ECO:0007669"/>
    <property type="project" value="InterPro"/>
</dbReference>
<comment type="function">
    <text evidence="7 8">One of the proteins that surrounds the polypeptide exit tunnel on the outside of the subunit.</text>
</comment>
<evidence type="ECO:0000256" key="1">
    <source>
        <dbReference type="ARBA" id="ARBA00010618"/>
    </source>
</evidence>
<organism evidence="11 12">
    <name type="scientific">Candidatus Muproteobacteria bacterium RBG_16_64_11</name>
    <dbReference type="NCBI Taxonomy" id="1817758"/>
    <lineage>
        <taxon>Bacteria</taxon>
        <taxon>Pseudomonadati</taxon>
        <taxon>Pseudomonadota</taxon>
        <taxon>Candidatus Muproteobacteria</taxon>
    </lineage>
</organism>
<dbReference type="InterPro" id="IPR041988">
    <property type="entry name" value="Ribosomal_uL24_KOW"/>
</dbReference>